<dbReference type="Proteomes" id="UP000257127">
    <property type="component" value="Unassembled WGS sequence"/>
</dbReference>
<sequence length="78" mass="9060">MITFFHILQSEPEMLLDPKIIELLKNEIEIGNMPKDLLLGTLKKWKKFNDIPENNGAQDLSADILKLYHQAIKKLEDL</sequence>
<comment type="caution">
    <text evidence="1">The sequence shown here is derived from an EMBL/GenBank/DDBJ whole genome shotgun (WGS) entry which is preliminary data.</text>
</comment>
<dbReference type="AlphaFoldDB" id="A0A3E1EVC9"/>
<accession>A0A3E1EVC9</accession>
<evidence type="ECO:0000313" key="2">
    <source>
        <dbReference type="Proteomes" id="UP000257127"/>
    </source>
</evidence>
<dbReference type="RefSeq" id="WP_116881559.1">
    <property type="nucleotide sequence ID" value="NZ_QURB01000008.1"/>
</dbReference>
<proteinExistence type="predicted"/>
<gene>
    <name evidence="1" type="ORF">DXU93_12080</name>
</gene>
<evidence type="ECO:0000313" key="1">
    <source>
        <dbReference type="EMBL" id="RFC53500.1"/>
    </source>
</evidence>
<protein>
    <submittedName>
        <fullName evidence="1">Uncharacterized protein</fullName>
    </submittedName>
</protein>
<keyword evidence="2" id="KW-1185">Reference proteome</keyword>
<dbReference type="EMBL" id="QURB01000008">
    <property type="protein sequence ID" value="RFC53500.1"/>
    <property type="molecule type" value="Genomic_DNA"/>
</dbReference>
<reference evidence="1 2" key="1">
    <citation type="submission" date="2018-08" db="EMBL/GenBank/DDBJ databases">
        <title>The draft genome squence of Brumimicrobium sp. N62.</title>
        <authorList>
            <person name="Du Z.-J."/>
            <person name="Luo H.-R."/>
        </authorList>
    </citation>
    <scope>NUCLEOTIDE SEQUENCE [LARGE SCALE GENOMIC DNA]</scope>
    <source>
        <strain evidence="1 2">N62</strain>
    </source>
</reference>
<organism evidence="1 2">
    <name type="scientific">Brumimicrobium aurantiacum</name>
    <dbReference type="NCBI Taxonomy" id="1737063"/>
    <lineage>
        <taxon>Bacteria</taxon>
        <taxon>Pseudomonadati</taxon>
        <taxon>Bacteroidota</taxon>
        <taxon>Flavobacteriia</taxon>
        <taxon>Flavobacteriales</taxon>
        <taxon>Crocinitomicaceae</taxon>
        <taxon>Brumimicrobium</taxon>
    </lineage>
</organism>
<name>A0A3E1EVC9_9FLAO</name>